<keyword evidence="1" id="KW-0472">Membrane</keyword>
<sequence>MMDNHGENIQPTNEENRLHHIDQLRGFALFGIFLVNMILFQYGMFGSEVGLIPIPFGKVDQATHWMIQVFFENNFYPIFSFLFGFGAILLMNRSKEIDGHFRLLYMRRMTVLFFIGVSHLFFIWDGDILLTYAITGFLFFLFLKCRPFVILLWVVVIAVFLNGAAVFSQEAPPGGESIDFSPYAKQEQSVLSEGSYSDVLNHRLKGDPLKETEMNDAYSLLVFVTVILKTLMLFLLGAFFAKKGWLHTVSKYKTLWKALMIYTGFFGLIMKLLIVSDTVSIFDSVSDSLAGPLLGLSYISLFVLNGHRLSHTKMKKSLERVGRMALTNYLIQSALMTTVFYGYGLGWFAQLGVIGGATLVVVVFSLQMTYSYWWLERFSHGPVEWLWRKGAYVTQPSIKRESDKDKKVF</sequence>
<dbReference type="PANTHER" id="PTHR30590:SF2">
    <property type="entry name" value="INNER MEMBRANE PROTEIN"/>
    <property type="match status" value="1"/>
</dbReference>
<evidence type="ECO:0000313" key="3">
    <source>
        <dbReference type="EMBL" id="MBB5173331.1"/>
    </source>
</evidence>
<proteinExistence type="predicted"/>
<dbReference type="AlphaFoldDB" id="A0A840QPS2"/>
<dbReference type="EMBL" id="JACHHB010000005">
    <property type="protein sequence ID" value="MBB5173331.1"/>
    <property type="molecule type" value="Genomic_DNA"/>
</dbReference>
<dbReference type="InterPro" id="IPR007349">
    <property type="entry name" value="DUF418"/>
</dbReference>
<feature type="transmembrane region" description="Helical" evidence="1">
    <location>
        <begin position="150"/>
        <end position="167"/>
    </location>
</feature>
<feature type="transmembrane region" description="Helical" evidence="1">
    <location>
        <begin position="27"/>
        <end position="45"/>
    </location>
</feature>
<evidence type="ECO:0000313" key="4">
    <source>
        <dbReference type="Proteomes" id="UP000551878"/>
    </source>
</evidence>
<feature type="transmembrane region" description="Helical" evidence="1">
    <location>
        <begin position="261"/>
        <end position="282"/>
    </location>
</feature>
<evidence type="ECO:0000256" key="1">
    <source>
        <dbReference type="SAM" id="Phobius"/>
    </source>
</evidence>
<reference evidence="3 4" key="1">
    <citation type="submission" date="2020-08" db="EMBL/GenBank/DDBJ databases">
        <title>Genomic Encyclopedia of Type Strains, Phase IV (KMG-IV): sequencing the most valuable type-strain genomes for metagenomic binning, comparative biology and taxonomic classification.</title>
        <authorList>
            <person name="Goeker M."/>
        </authorList>
    </citation>
    <scope>NUCLEOTIDE SEQUENCE [LARGE SCALE GENOMIC DNA]</scope>
    <source>
        <strain evidence="3 4">DSM 24696</strain>
    </source>
</reference>
<dbReference type="PANTHER" id="PTHR30590">
    <property type="entry name" value="INNER MEMBRANE PROTEIN"/>
    <property type="match status" value="1"/>
</dbReference>
<gene>
    <name evidence="3" type="ORF">HNQ41_001500</name>
</gene>
<name>A0A840QPS2_9BACI</name>
<dbReference type="Proteomes" id="UP000551878">
    <property type="component" value="Unassembled WGS sequence"/>
</dbReference>
<dbReference type="InterPro" id="IPR052529">
    <property type="entry name" value="Bact_Transport_Assoc"/>
</dbReference>
<keyword evidence="1" id="KW-0812">Transmembrane</keyword>
<organism evidence="3 4">
    <name type="scientific">Texcoconibacillus texcoconensis</name>
    <dbReference type="NCBI Taxonomy" id="1095777"/>
    <lineage>
        <taxon>Bacteria</taxon>
        <taxon>Bacillati</taxon>
        <taxon>Bacillota</taxon>
        <taxon>Bacilli</taxon>
        <taxon>Bacillales</taxon>
        <taxon>Bacillaceae</taxon>
        <taxon>Texcoconibacillus</taxon>
    </lineage>
</organism>
<keyword evidence="1" id="KW-1133">Transmembrane helix</keyword>
<keyword evidence="4" id="KW-1185">Reference proteome</keyword>
<feature type="transmembrane region" description="Helical" evidence="1">
    <location>
        <begin position="104"/>
        <end position="122"/>
    </location>
</feature>
<feature type="transmembrane region" description="Helical" evidence="1">
    <location>
        <begin position="288"/>
        <end position="305"/>
    </location>
</feature>
<feature type="domain" description="DUF418" evidence="2">
    <location>
        <begin position="240"/>
        <end position="393"/>
    </location>
</feature>
<evidence type="ECO:0000259" key="2">
    <source>
        <dbReference type="Pfam" id="PF04235"/>
    </source>
</evidence>
<feature type="transmembrane region" description="Helical" evidence="1">
    <location>
        <begin position="128"/>
        <end position="143"/>
    </location>
</feature>
<feature type="transmembrane region" description="Helical" evidence="1">
    <location>
        <begin position="351"/>
        <end position="375"/>
    </location>
</feature>
<feature type="transmembrane region" description="Helical" evidence="1">
    <location>
        <begin position="326"/>
        <end position="345"/>
    </location>
</feature>
<feature type="transmembrane region" description="Helical" evidence="1">
    <location>
        <begin position="75"/>
        <end position="92"/>
    </location>
</feature>
<accession>A0A840QPS2</accession>
<protein>
    <recommendedName>
        <fullName evidence="2">DUF418 domain-containing protein</fullName>
    </recommendedName>
</protein>
<dbReference type="Pfam" id="PF04235">
    <property type="entry name" value="DUF418"/>
    <property type="match status" value="1"/>
</dbReference>
<feature type="transmembrane region" description="Helical" evidence="1">
    <location>
        <begin position="217"/>
        <end position="240"/>
    </location>
</feature>
<comment type="caution">
    <text evidence="3">The sequence shown here is derived from an EMBL/GenBank/DDBJ whole genome shotgun (WGS) entry which is preliminary data.</text>
</comment>